<comment type="caution">
    <text evidence="1">The sequence shown here is derived from an EMBL/GenBank/DDBJ whole genome shotgun (WGS) entry which is preliminary data.</text>
</comment>
<dbReference type="Proteomes" id="UP000029867">
    <property type="component" value="Unassembled WGS sequence"/>
</dbReference>
<dbReference type="HOGENOM" id="CLU_2979390_0_0_1"/>
<sequence length="58" mass="6640">MTFRQVLAFQNGELAAHNIPHTVYVLCTYRIYDQGLEVGRLKTPIAQKNYRNTSIVSV</sequence>
<organism evidence="1 2">
    <name type="scientific">Pichia kudriavzevii</name>
    <name type="common">Yeast</name>
    <name type="synonym">Issatchenkia orientalis</name>
    <dbReference type="NCBI Taxonomy" id="4909"/>
    <lineage>
        <taxon>Eukaryota</taxon>
        <taxon>Fungi</taxon>
        <taxon>Dikarya</taxon>
        <taxon>Ascomycota</taxon>
        <taxon>Saccharomycotina</taxon>
        <taxon>Pichiomycetes</taxon>
        <taxon>Pichiales</taxon>
        <taxon>Pichiaceae</taxon>
        <taxon>Pichia</taxon>
    </lineage>
</organism>
<dbReference type="AlphaFoldDB" id="A0A099NTP6"/>
<name>A0A099NTP6_PICKU</name>
<accession>A0A099NTP6</accession>
<dbReference type="EMBL" id="JQFK01000817">
    <property type="protein sequence ID" value="KGK35256.1"/>
    <property type="molecule type" value="Genomic_DNA"/>
</dbReference>
<gene>
    <name evidence="1" type="ORF">JL09_g5594</name>
</gene>
<reference evidence="2" key="1">
    <citation type="journal article" date="2014" name="Microb. Cell Fact.">
        <title>Exploiting Issatchenkia orientalis SD108 for succinic acid production.</title>
        <authorList>
            <person name="Xiao H."/>
            <person name="Shao Z."/>
            <person name="Jiang Y."/>
            <person name="Dole S."/>
            <person name="Zhao H."/>
        </authorList>
    </citation>
    <scope>NUCLEOTIDE SEQUENCE [LARGE SCALE GENOMIC DNA]</scope>
    <source>
        <strain evidence="2">SD108</strain>
    </source>
</reference>
<protein>
    <submittedName>
        <fullName evidence="1">Uncharacterized protein</fullName>
    </submittedName>
</protein>
<evidence type="ECO:0000313" key="2">
    <source>
        <dbReference type="Proteomes" id="UP000029867"/>
    </source>
</evidence>
<proteinExistence type="predicted"/>
<evidence type="ECO:0000313" key="1">
    <source>
        <dbReference type="EMBL" id="KGK35256.1"/>
    </source>
</evidence>